<dbReference type="Gene3D" id="1.20.1280.50">
    <property type="match status" value="1"/>
</dbReference>
<dbReference type="PROSITE" id="PS50181">
    <property type="entry name" value="FBOX"/>
    <property type="match status" value="1"/>
</dbReference>
<dbReference type="Pfam" id="PF12937">
    <property type="entry name" value="F-box-like"/>
    <property type="match status" value="1"/>
</dbReference>
<organism evidence="3 4">
    <name type="scientific">Arthrobotrys musiformis</name>
    <dbReference type="NCBI Taxonomy" id="47236"/>
    <lineage>
        <taxon>Eukaryota</taxon>
        <taxon>Fungi</taxon>
        <taxon>Dikarya</taxon>
        <taxon>Ascomycota</taxon>
        <taxon>Pezizomycotina</taxon>
        <taxon>Orbiliomycetes</taxon>
        <taxon>Orbiliales</taxon>
        <taxon>Orbiliaceae</taxon>
        <taxon>Arthrobotrys</taxon>
    </lineage>
</organism>
<accession>A0AAV9W9N2</accession>
<dbReference type="InterPro" id="IPR001810">
    <property type="entry name" value="F-box_dom"/>
</dbReference>
<dbReference type="AlphaFoldDB" id="A0AAV9W9N2"/>
<feature type="region of interest" description="Disordered" evidence="1">
    <location>
        <begin position="211"/>
        <end position="261"/>
    </location>
</feature>
<sequence>MASIHDEFMAPTRTTPAGVGDLPLELHQQILSYLPWRDQLNCEHVCRAWREDLRGRLSKPRSIIAPWLPQQDFDIGLYGALTVHTLVTNGRGFSFKCHQGYRLYPGAPIIAEDTFMELGNAVMDEDLEVLDSIHSFHFIQKQGTGSDAKFVQYPVANLSFLDDLFVMPAFVDEDEIRKLYCRLNLQELAPKPQDEGENGEASGSLNQAAAANNTVGTGNDNDGDDDDDDNDDDDDGDDNSDSDDEDQDTSNGPTRTNLCSNNFTTNVNLNQEGHSTDTTYRLMLGSLLLKMREHILQDVIRIKNLDPNNASYPENLDAGDILRLDERRATEKKGYENGTVFIDNLQFERCREGQALSISFNGMILSDEALQAITTRADTEPVTQA</sequence>
<evidence type="ECO:0000256" key="1">
    <source>
        <dbReference type="SAM" id="MobiDB-lite"/>
    </source>
</evidence>
<comment type="caution">
    <text evidence="3">The sequence shown here is derived from an EMBL/GenBank/DDBJ whole genome shotgun (WGS) entry which is preliminary data.</text>
</comment>
<keyword evidence="4" id="KW-1185">Reference proteome</keyword>
<name>A0AAV9W9N2_9PEZI</name>
<dbReference type="SUPFAM" id="SSF81383">
    <property type="entry name" value="F-box domain"/>
    <property type="match status" value="1"/>
</dbReference>
<evidence type="ECO:0000313" key="4">
    <source>
        <dbReference type="Proteomes" id="UP001370758"/>
    </source>
</evidence>
<evidence type="ECO:0000313" key="3">
    <source>
        <dbReference type="EMBL" id="KAK6504575.1"/>
    </source>
</evidence>
<dbReference type="InterPro" id="IPR036047">
    <property type="entry name" value="F-box-like_dom_sf"/>
</dbReference>
<proteinExistence type="predicted"/>
<protein>
    <recommendedName>
        <fullName evidence="2">F-box domain-containing protein</fullName>
    </recommendedName>
</protein>
<reference evidence="3 4" key="1">
    <citation type="submission" date="2023-08" db="EMBL/GenBank/DDBJ databases">
        <authorList>
            <person name="Palmer J.M."/>
        </authorList>
    </citation>
    <scope>NUCLEOTIDE SEQUENCE [LARGE SCALE GENOMIC DNA]</scope>
    <source>
        <strain evidence="3 4">TWF481</strain>
    </source>
</reference>
<dbReference type="EMBL" id="JAVHJL010000004">
    <property type="protein sequence ID" value="KAK6504575.1"/>
    <property type="molecule type" value="Genomic_DNA"/>
</dbReference>
<feature type="domain" description="F-box" evidence="2">
    <location>
        <begin position="16"/>
        <end position="51"/>
    </location>
</feature>
<feature type="compositionally biased region" description="Acidic residues" evidence="1">
    <location>
        <begin position="221"/>
        <end position="248"/>
    </location>
</feature>
<dbReference type="Proteomes" id="UP001370758">
    <property type="component" value="Unassembled WGS sequence"/>
</dbReference>
<dbReference type="SMART" id="SM00256">
    <property type="entry name" value="FBOX"/>
    <property type="match status" value="1"/>
</dbReference>
<evidence type="ECO:0000259" key="2">
    <source>
        <dbReference type="PROSITE" id="PS50181"/>
    </source>
</evidence>
<gene>
    <name evidence="3" type="ORF">TWF481_006514</name>
</gene>